<dbReference type="InterPro" id="IPR031322">
    <property type="entry name" value="Shikimate/glucono_kinase"/>
</dbReference>
<evidence type="ECO:0000313" key="3">
    <source>
        <dbReference type="EMBL" id="AFK43498.1"/>
    </source>
</evidence>
<sequence>MERASTRLNNTSSTPLLPFLSPSCPLQFQLHTSTLTFPTLHARPNPLQFRRPPPITNCSIPSSVSNVGATDLSLAVKKKAADVSPELRGTSIFLVGMKGSLKTSLGKLLVEALRYYYFDSDSLVEEALGGVSAANSVRQSDEKGFSESETEVLKQLSSMGRLVVCAGNGAVQSKTNLALLRHGISLWIDVPLDIVARDVIEDQSQFAAFEEVNELGALYNKYKDGYATADAIISLQKVASRLGYDNLDDITKEDMALEALREIEKLTRVKKMMEEAARPF</sequence>
<dbReference type="InterPro" id="IPR000623">
    <property type="entry name" value="Shikimate_kinase/TSH1"/>
</dbReference>
<dbReference type="HAMAP" id="MF_00109">
    <property type="entry name" value="Shikimate_kinase"/>
    <property type="match status" value="1"/>
</dbReference>
<dbReference type="GO" id="GO:0005829">
    <property type="term" value="C:cytosol"/>
    <property type="evidence" value="ECO:0007669"/>
    <property type="project" value="TreeGrafter"/>
</dbReference>
<dbReference type="Gene3D" id="3.40.50.300">
    <property type="entry name" value="P-loop containing nucleotide triphosphate hydrolases"/>
    <property type="match status" value="1"/>
</dbReference>
<evidence type="ECO:0008006" key="4">
    <source>
        <dbReference type="Google" id="ProtNLM"/>
    </source>
</evidence>
<dbReference type="SUPFAM" id="SSF52540">
    <property type="entry name" value="P-loop containing nucleoside triphosphate hydrolases"/>
    <property type="match status" value="1"/>
</dbReference>
<dbReference type="AlphaFoldDB" id="I3STA6"/>
<dbReference type="PANTHER" id="PTHR21087">
    <property type="entry name" value="SHIKIMATE KINASE"/>
    <property type="match status" value="1"/>
</dbReference>
<dbReference type="GO" id="GO:0009507">
    <property type="term" value="C:chloroplast"/>
    <property type="evidence" value="ECO:0007669"/>
    <property type="project" value="UniProtKB-SubCell"/>
</dbReference>
<proteinExistence type="evidence at transcript level"/>
<evidence type="ECO:0000256" key="1">
    <source>
        <dbReference type="ARBA" id="ARBA00004229"/>
    </source>
</evidence>
<dbReference type="FunFam" id="3.40.50.300:FF:001033">
    <property type="entry name" value="Shikimate kinase 2, chloroplastic"/>
    <property type="match status" value="1"/>
</dbReference>
<evidence type="ECO:0000256" key="2">
    <source>
        <dbReference type="ARBA" id="ARBA00006997"/>
    </source>
</evidence>
<dbReference type="PANTHER" id="PTHR21087:SF4">
    <property type="entry name" value="INACTIVE SHIKIMATE KINASE LIKE 1, CHLOROPLASTIC-RELATED"/>
    <property type="match status" value="1"/>
</dbReference>
<name>I3STA6_LOTJA</name>
<dbReference type="InterPro" id="IPR027417">
    <property type="entry name" value="P-loop_NTPase"/>
</dbReference>
<accession>I3STA6</accession>
<comment type="similarity">
    <text evidence="2">Belongs to the shikimate kinase family.</text>
</comment>
<comment type="subcellular location">
    <subcellularLocation>
        <location evidence="1">Plastid</location>
        <location evidence="1">Chloroplast</location>
    </subcellularLocation>
</comment>
<dbReference type="EMBL" id="BT143704">
    <property type="protein sequence ID" value="AFK43498.1"/>
    <property type="molecule type" value="mRNA"/>
</dbReference>
<organism evidence="3">
    <name type="scientific">Lotus japonicus</name>
    <name type="common">Lotus corniculatus var. japonicus</name>
    <dbReference type="NCBI Taxonomy" id="34305"/>
    <lineage>
        <taxon>Eukaryota</taxon>
        <taxon>Viridiplantae</taxon>
        <taxon>Streptophyta</taxon>
        <taxon>Embryophyta</taxon>
        <taxon>Tracheophyta</taxon>
        <taxon>Spermatophyta</taxon>
        <taxon>Magnoliopsida</taxon>
        <taxon>eudicotyledons</taxon>
        <taxon>Gunneridae</taxon>
        <taxon>Pentapetalae</taxon>
        <taxon>rosids</taxon>
        <taxon>fabids</taxon>
        <taxon>Fabales</taxon>
        <taxon>Fabaceae</taxon>
        <taxon>Papilionoideae</taxon>
        <taxon>50 kb inversion clade</taxon>
        <taxon>NPAAA clade</taxon>
        <taxon>Hologalegina</taxon>
        <taxon>robinioid clade</taxon>
        <taxon>Loteae</taxon>
        <taxon>Lotus</taxon>
    </lineage>
</organism>
<protein>
    <recommendedName>
        <fullName evidence="4">Inactive shikimate kinase like 1, chloroplastic</fullName>
    </recommendedName>
</protein>
<dbReference type="Pfam" id="PF01202">
    <property type="entry name" value="SKI"/>
    <property type="match status" value="1"/>
</dbReference>
<dbReference type="PRINTS" id="PR01100">
    <property type="entry name" value="SHIKIMTKNASE"/>
</dbReference>
<reference evidence="3" key="1">
    <citation type="submission" date="2012-05" db="EMBL/GenBank/DDBJ databases">
        <authorList>
            <person name="Krishnakumar V."/>
            <person name="Cheung F."/>
            <person name="Xiao Y."/>
            <person name="Chan A."/>
            <person name="Moskal W.A."/>
            <person name="Town C.D."/>
        </authorList>
    </citation>
    <scope>NUCLEOTIDE SEQUENCE</scope>
</reference>